<protein>
    <submittedName>
        <fullName evidence="1">Uncharacterized protein</fullName>
    </submittedName>
</protein>
<dbReference type="AlphaFoldDB" id="A0ABD3PG52"/>
<name>A0ABD3PG52_9STRA</name>
<dbReference type="Proteomes" id="UP001530400">
    <property type="component" value="Unassembled WGS sequence"/>
</dbReference>
<dbReference type="EMBL" id="JALLPJ020000624">
    <property type="protein sequence ID" value="KAL3787100.1"/>
    <property type="molecule type" value="Genomic_DNA"/>
</dbReference>
<keyword evidence="2" id="KW-1185">Reference proteome</keyword>
<organism evidence="1 2">
    <name type="scientific">Cyclotella atomus</name>
    <dbReference type="NCBI Taxonomy" id="382360"/>
    <lineage>
        <taxon>Eukaryota</taxon>
        <taxon>Sar</taxon>
        <taxon>Stramenopiles</taxon>
        <taxon>Ochrophyta</taxon>
        <taxon>Bacillariophyta</taxon>
        <taxon>Coscinodiscophyceae</taxon>
        <taxon>Thalassiosirophycidae</taxon>
        <taxon>Stephanodiscales</taxon>
        <taxon>Stephanodiscaceae</taxon>
        <taxon>Cyclotella</taxon>
    </lineage>
</organism>
<evidence type="ECO:0000313" key="2">
    <source>
        <dbReference type="Proteomes" id="UP001530400"/>
    </source>
</evidence>
<reference evidence="1 2" key="1">
    <citation type="submission" date="2024-10" db="EMBL/GenBank/DDBJ databases">
        <title>Updated reference genomes for cyclostephanoid diatoms.</title>
        <authorList>
            <person name="Roberts W.R."/>
            <person name="Alverson A.J."/>
        </authorList>
    </citation>
    <scope>NUCLEOTIDE SEQUENCE [LARGE SCALE GENOMIC DNA]</scope>
    <source>
        <strain evidence="1 2">AJA010-31</strain>
    </source>
</reference>
<accession>A0ABD3PG52</accession>
<proteinExistence type="predicted"/>
<sequence length="136" mass="15060">MEDEGCPVDRLRFSRMHSFLGSREGLPSPEDPVVTEDAVVFGRNYFDRPLAPEVESLEEANKLACKTDGACFGHNYFNRPSAPETEDVEEANERAQILADALALKKSAVNYMNPEVGVTVEDSTVFGHNYEPCLCS</sequence>
<comment type="caution">
    <text evidence="1">The sequence shown here is derived from an EMBL/GenBank/DDBJ whole genome shotgun (WGS) entry which is preliminary data.</text>
</comment>
<gene>
    <name evidence="1" type="ORF">ACHAWO_013284</name>
</gene>
<evidence type="ECO:0000313" key="1">
    <source>
        <dbReference type="EMBL" id="KAL3787100.1"/>
    </source>
</evidence>